<gene>
    <name evidence="3" type="ORF">SAMN05660866_02290</name>
</gene>
<evidence type="ECO:0000256" key="1">
    <source>
        <dbReference type="ARBA" id="ARBA00008791"/>
    </source>
</evidence>
<dbReference type="CDD" id="cd00293">
    <property type="entry name" value="USP-like"/>
    <property type="match status" value="1"/>
</dbReference>
<dbReference type="STRING" id="561365.SAMN05660866_02290"/>
<evidence type="ECO:0000313" key="3">
    <source>
        <dbReference type="EMBL" id="SKB58707.1"/>
    </source>
</evidence>
<reference evidence="4" key="1">
    <citation type="submission" date="2017-02" db="EMBL/GenBank/DDBJ databases">
        <authorList>
            <person name="Varghese N."/>
            <person name="Submissions S."/>
        </authorList>
    </citation>
    <scope>NUCLEOTIDE SEQUENCE [LARGE SCALE GENOMIC DNA]</scope>
    <source>
        <strain evidence="4">DSM 23546</strain>
    </source>
</reference>
<dbReference type="SUPFAM" id="SSF52402">
    <property type="entry name" value="Adenine nucleotide alpha hydrolases-like"/>
    <property type="match status" value="2"/>
</dbReference>
<dbReference type="AlphaFoldDB" id="A0A1T5CGX6"/>
<dbReference type="Proteomes" id="UP000190339">
    <property type="component" value="Unassembled WGS sequence"/>
</dbReference>
<dbReference type="EMBL" id="FUYL01000006">
    <property type="protein sequence ID" value="SKB58707.1"/>
    <property type="molecule type" value="Genomic_DNA"/>
</dbReference>
<dbReference type="RefSeq" id="WP_079512735.1">
    <property type="nucleotide sequence ID" value="NZ_FUYL01000006.1"/>
</dbReference>
<dbReference type="InterPro" id="IPR006016">
    <property type="entry name" value="UspA"/>
</dbReference>
<evidence type="ECO:0000313" key="4">
    <source>
        <dbReference type="Proteomes" id="UP000190339"/>
    </source>
</evidence>
<feature type="domain" description="UspA" evidence="2">
    <location>
        <begin position="1"/>
        <end position="146"/>
    </location>
</feature>
<comment type="similarity">
    <text evidence="1">Belongs to the universal stress protein A family.</text>
</comment>
<name>A0A1T5CGX6_9FLAO</name>
<dbReference type="Pfam" id="PF00582">
    <property type="entry name" value="Usp"/>
    <property type="match status" value="1"/>
</dbReference>
<dbReference type="PRINTS" id="PR01438">
    <property type="entry name" value="UNVRSLSTRESS"/>
</dbReference>
<proteinExistence type="inferred from homology"/>
<sequence length="281" mass="32624">MKKVLIPIDFSDNAFNALKYACQLFKYEHSEFFILHAFADEVYSRHSNENKNSIGDIKEIVYQNSEKKLKKIWDEIMEYSPNPKHKYKTLSAFGTLTDEANDLVNQENIDIVVMGTKGKTNDPKITFGSNTVQLLKYVLCPVLAIPENFLYHQPKKILFPTDYLVPYKRRELKLLNEMSGSFISTIHMLYINPKATLSLWQEDNKQFLLNGLTKPDLVFDTILAEDKSVAINQLISKSEIDLLVMINTRHSYMEKVLFHSSIDEITLTIKVPFLVMQNRFR</sequence>
<organism evidence="3 4">
    <name type="scientific">Maribacter arcticus</name>
    <dbReference type="NCBI Taxonomy" id="561365"/>
    <lineage>
        <taxon>Bacteria</taxon>
        <taxon>Pseudomonadati</taxon>
        <taxon>Bacteroidota</taxon>
        <taxon>Flavobacteriia</taxon>
        <taxon>Flavobacteriales</taxon>
        <taxon>Flavobacteriaceae</taxon>
        <taxon>Maribacter</taxon>
    </lineage>
</organism>
<dbReference type="PANTHER" id="PTHR46268:SF6">
    <property type="entry name" value="UNIVERSAL STRESS PROTEIN UP12"/>
    <property type="match status" value="1"/>
</dbReference>
<evidence type="ECO:0000259" key="2">
    <source>
        <dbReference type="Pfam" id="PF00582"/>
    </source>
</evidence>
<dbReference type="PANTHER" id="PTHR46268">
    <property type="entry name" value="STRESS RESPONSE PROTEIN NHAX"/>
    <property type="match status" value="1"/>
</dbReference>
<protein>
    <submittedName>
        <fullName evidence="3">Nucleotide-binding universal stress protein, UspA family</fullName>
    </submittedName>
</protein>
<dbReference type="Gene3D" id="3.40.50.12370">
    <property type="match status" value="1"/>
</dbReference>
<keyword evidence="4" id="KW-1185">Reference proteome</keyword>
<dbReference type="InterPro" id="IPR006015">
    <property type="entry name" value="Universal_stress_UspA"/>
</dbReference>
<dbReference type="OrthoDB" id="9788959at2"/>
<accession>A0A1T5CGX6</accession>